<dbReference type="AlphaFoldDB" id="A0A078ATI5"/>
<organism evidence="1 2">
    <name type="scientific">Stylonychia lemnae</name>
    <name type="common">Ciliate</name>
    <dbReference type="NCBI Taxonomy" id="5949"/>
    <lineage>
        <taxon>Eukaryota</taxon>
        <taxon>Sar</taxon>
        <taxon>Alveolata</taxon>
        <taxon>Ciliophora</taxon>
        <taxon>Intramacronucleata</taxon>
        <taxon>Spirotrichea</taxon>
        <taxon>Stichotrichia</taxon>
        <taxon>Sporadotrichida</taxon>
        <taxon>Oxytrichidae</taxon>
        <taxon>Stylonychinae</taxon>
        <taxon>Stylonychia</taxon>
    </lineage>
</organism>
<dbReference type="EMBL" id="CCKQ01013833">
    <property type="protein sequence ID" value="CDW85544.1"/>
    <property type="molecule type" value="Genomic_DNA"/>
</dbReference>
<accession>A0A078ATI5</accession>
<keyword evidence="2" id="KW-1185">Reference proteome</keyword>
<name>A0A078ATI5_STYLE</name>
<dbReference type="InterPro" id="IPR036915">
    <property type="entry name" value="Cyclin-like_sf"/>
</dbReference>
<gene>
    <name evidence="1" type="primary">Contig2986.g3193</name>
    <name evidence="1" type="ORF">STYLEM_14623</name>
</gene>
<protein>
    <submittedName>
        <fullName evidence="1">Uncharacterized protein</fullName>
    </submittedName>
</protein>
<dbReference type="SUPFAM" id="SSF47954">
    <property type="entry name" value="Cyclin-like"/>
    <property type="match status" value="1"/>
</dbReference>
<dbReference type="Proteomes" id="UP000039865">
    <property type="component" value="Unassembled WGS sequence"/>
</dbReference>
<reference evidence="1 2" key="1">
    <citation type="submission" date="2014-06" db="EMBL/GenBank/DDBJ databases">
        <authorList>
            <person name="Swart Estienne"/>
        </authorList>
    </citation>
    <scope>NUCLEOTIDE SEQUENCE [LARGE SCALE GENOMIC DNA]</scope>
    <source>
        <strain evidence="1 2">130c</strain>
    </source>
</reference>
<sequence>MRHISIKLKLPLNVFLDAGLFVRILVENENLTNLDKDKLILYISTTFYLSSKINEFDKVRIRDIINICYYQFNESDYVRRILQDYKENQEPKVEIEDGIWLIRTNTNGEISQAISIDYSKNQFKFMPQTNELNLIRRTEFQVKFQGYSSTELSVINWLLTEMQIQQALIYQQMAMSSKLLYLFLTIAEGKYFKGQIQIQIHKETIMEFSNSTEKIFSNMSYHTCEEPPKQVTVAKTISQKNHQ</sequence>
<evidence type="ECO:0000313" key="2">
    <source>
        <dbReference type="Proteomes" id="UP000039865"/>
    </source>
</evidence>
<proteinExistence type="predicted"/>
<dbReference type="InParanoid" id="A0A078ATI5"/>
<evidence type="ECO:0000313" key="1">
    <source>
        <dbReference type="EMBL" id="CDW85544.1"/>
    </source>
</evidence>